<dbReference type="Proteomes" id="UP000037210">
    <property type="component" value="Unassembled WGS sequence"/>
</dbReference>
<organism evidence="1 2">
    <name type="scientific">miscellaneous Crenarchaeota group-15 archaeon DG-45</name>
    <dbReference type="NCBI Taxonomy" id="1685127"/>
    <lineage>
        <taxon>Archaea</taxon>
        <taxon>Candidatus Bathyarchaeota</taxon>
        <taxon>MCG-15</taxon>
    </lineage>
</organism>
<comment type="caution">
    <text evidence="1">The sequence shown here is derived from an EMBL/GenBank/DDBJ whole genome shotgun (WGS) entry which is preliminary data.</text>
</comment>
<name>A0A0M0BSC5_9ARCH</name>
<evidence type="ECO:0000313" key="2">
    <source>
        <dbReference type="Proteomes" id="UP000037210"/>
    </source>
</evidence>
<dbReference type="EMBL" id="LFWZ01000004">
    <property type="protein sequence ID" value="KON31473.1"/>
    <property type="molecule type" value="Genomic_DNA"/>
</dbReference>
<gene>
    <name evidence="1" type="ORF">AC482_00700</name>
</gene>
<evidence type="ECO:0000313" key="1">
    <source>
        <dbReference type="EMBL" id="KON31473.1"/>
    </source>
</evidence>
<protein>
    <submittedName>
        <fullName evidence="1">Uncharacterized protein</fullName>
    </submittedName>
</protein>
<reference evidence="1 2" key="1">
    <citation type="submission" date="2015-06" db="EMBL/GenBank/DDBJ databases">
        <title>New insights into the roles of widespread benthic archaea in carbon and nitrogen cycling.</title>
        <authorList>
            <person name="Lazar C.S."/>
            <person name="Baker B.J."/>
            <person name="Seitz K.W."/>
            <person name="Hyde A.S."/>
            <person name="Dick G.J."/>
            <person name="Hinrichs K.-U."/>
            <person name="Teske A.P."/>
        </authorList>
    </citation>
    <scope>NUCLEOTIDE SEQUENCE [LARGE SCALE GENOMIC DNA]</scope>
    <source>
        <strain evidence="1">DG-45</strain>
    </source>
</reference>
<sequence length="69" mass="7537">MVWKSGGPEMKACRSCILEYGRAICTHLGCCVFEDIHGKPPKDGESRLLLTPPLTKEGEMAVMKSGEGR</sequence>
<proteinExistence type="predicted"/>
<dbReference type="AlphaFoldDB" id="A0A0M0BSC5"/>
<accession>A0A0M0BSC5</accession>